<reference evidence="2" key="2">
    <citation type="journal article" date="2023" name="Science">
        <title>Genomic signatures of disease resistance in endangered staghorn corals.</title>
        <authorList>
            <person name="Vollmer S.V."/>
            <person name="Selwyn J.D."/>
            <person name="Despard B.A."/>
            <person name="Roesel C.L."/>
        </authorList>
    </citation>
    <scope>NUCLEOTIDE SEQUENCE</scope>
    <source>
        <strain evidence="2">K2</strain>
    </source>
</reference>
<keyword evidence="3" id="KW-1185">Reference proteome</keyword>
<sequence length="68" mass="7578">MTDLTADIFESNVQINKILGHPPKTIVVYNCFRTRIAPQPCEHLTRTVSNGKTYGTNVKRKTSASENA</sequence>
<dbReference type="Proteomes" id="UP001249851">
    <property type="component" value="Unassembled WGS sequence"/>
</dbReference>
<feature type="region of interest" description="Disordered" evidence="1">
    <location>
        <begin position="49"/>
        <end position="68"/>
    </location>
</feature>
<reference evidence="2" key="1">
    <citation type="journal article" date="2023" name="G3 (Bethesda)">
        <title>Whole genome assembly and annotation of the endangered Caribbean coral Acropora cervicornis.</title>
        <authorList>
            <person name="Selwyn J.D."/>
            <person name="Vollmer S.V."/>
        </authorList>
    </citation>
    <scope>NUCLEOTIDE SEQUENCE</scope>
    <source>
        <strain evidence="2">K2</strain>
    </source>
</reference>
<evidence type="ECO:0000256" key="1">
    <source>
        <dbReference type="SAM" id="MobiDB-lite"/>
    </source>
</evidence>
<evidence type="ECO:0000313" key="2">
    <source>
        <dbReference type="EMBL" id="KAK2573640.1"/>
    </source>
</evidence>
<dbReference type="EMBL" id="JARQWQ010000002">
    <property type="protein sequence ID" value="KAK2573640.1"/>
    <property type="molecule type" value="Genomic_DNA"/>
</dbReference>
<dbReference type="AlphaFoldDB" id="A0AAD9R676"/>
<comment type="caution">
    <text evidence="2">The sequence shown here is derived from an EMBL/GenBank/DDBJ whole genome shotgun (WGS) entry which is preliminary data.</text>
</comment>
<evidence type="ECO:0000313" key="3">
    <source>
        <dbReference type="Proteomes" id="UP001249851"/>
    </source>
</evidence>
<proteinExistence type="predicted"/>
<organism evidence="2 3">
    <name type="scientific">Acropora cervicornis</name>
    <name type="common">Staghorn coral</name>
    <dbReference type="NCBI Taxonomy" id="6130"/>
    <lineage>
        <taxon>Eukaryota</taxon>
        <taxon>Metazoa</taxon>
        <taxon>Cnidaria</taxon>
        <taxon>Anthozoa</taxon>
        <taxon>Hexacorallia</taxon>
        <taxon>Scleractinia</taxon>
        <taxon>Astrocoeniina</taxon>
        <taxon>Acroporidae</taxon>
        <taxon>Acropora</taxon>
    </lineage>
</organism>
<protein>
    <submittedName>
        <fullName evidence="2">Uncharacterized protein</fullName>
    </submittedName>
</protein>
<name>A0AAD9R676_ACRCE</name>
<gene>
    <name evidence="2" type="ORF">P5673_001317</name>
</gene>
<accession>A0AAD9R676</accession>